<evidence type="ECO:0000313" key="2">
    <source>
        <dbReference type="Proteomes" id="UP000028582"/>
    </source>
</evidence>
<name>A0A081A233_PHYNI</name>
<evidence type="ECO:0000313" key="1">
    <source>
        <dbReference type="EMBL" id="ETO72944.1"/>
    </source>
</evidence>
<dbReference type="AlphaFoldDB" id="A0A081A233"/>
<dbReference type="EMBL" id="ANJA01002011">
    <property type="protein sequence ID" value="ETO72944.1"/>
    <property type="molecule type" value="Genomic_DNA"/>
</dbReference>
<gene>
    <name evidence="1" type="ORF">F444_11096</name>
</gene>
<accession>A0A081A233</accession>
<protein>
    <submittedName>
        <fullName evidence="1">Uncharacterized protein</fullName>
    </submittedName>
</protein>
<dbReference type="Proteomes" id="UP000028582">
    <property type="component" value="Unassembled WGS sequence"/>
</dbReference>
<proteinExistence type="predicted"/>
<reference evidence="1 2" key="1">
    <citation type="submission" date="2013-11" db="EMBL/GenBank/DDBJ databases">
        <title>The Genome Sequence of Phytophthora parasitica P1976.</title>
        <authorList>
            <consortium name="The Broad Institute Genomics Platform"/>
            <person name="Russ C."/>
            <person name="Tyler B."/>
            <person name="Panabieres F."/>
            <person name="Shan W."/>
            <person name="Tripathy S."/>
            <person name="Grunwald N."/>
            <person name="Machado M."/>
            <person name="Johnson C.S."/>
            <person name="Walker B."/>
            <person name="Young S."/>
            <person name="Zeng Q."/>
            <person name="Gargeya S."/>
            <person name="Fitzgerald M."/>
            <person name="Haas B."/>
            <person name="Abouelleil A."/>
            <person name="Allen A.W."/>
            <person name="Alvarado L."/>
            <person name="Arachchi H.M."/>
            <person name="Berlin A.M."/>
            <person name="Chapman S.B."/>
            <person name="Gainer-Dewar J."/>
            <person name="Goldberg J."/>
            <person name="Griggs A."/>
            <person name="Gujja S."/>
            <person name="Hansen M."/>
            <person name="Howarth C."/>
            <person name="Imamovic A."/>
            <person name="Ireland A."/>
            <person name="Larimer J."/>
            <person name="McCowan C."/>
            <person name="Murphy C."/>
            <person name="Pearson M."/>
            <person name="Poon T.W."/>
            <person name="Priest M."/>
            <person name="Roberts A."/>
            <person name="Saif S."/>
            <person name="Shea T."/>
            <person name="Sisk P."/>
            <person name="Sykes S."/>
            <person name="Wortman J."/>
            <person name="Nusbaum C."/>
            <person name="Birren B."/>
        </authorList>
    </citation>
    <scope>NUCLEOTIDE SEQUENCE [LARGE SCALE GENOMIC DNA]</scope>
    <source>
        <strain evidence="1 2">P1976</strain>
    </source>
</reference>
<organism evidence="1 2">
    <name type="scientific">Phytophthora nicotianae P1976</name>
    <dbReference type="NCBI Taxonomy" id="1317066"/>
    <lineage>
        <taxon>Eukaryota</taxon>
        <taxon>Sar</taxon>
        <taxon>Stramenopiles</taxon>
        <taxon>Oomycota</taxon>
        <taxon>Peronosporomycetes</taxon>
        <taxon>Peronosporales</taxon>
        <taxon>Peronosporaceae</taxon>
        <taxon>Phytophthora</taxon>
    </lineage>
</organism>
<sequence length="65" mass="7366">MSGDHVVRSEEVPASRGIHKHFRRDLDLMFASGETPLGALDQLHRMYDEDAKGKRFFPILVKSAV</sequence>
<comment type="caution">
    <text evidence="1">The sequence shown here is derived from an EMBL/GenBank/DDBJ whole genome shotgun (WGS) entry which is preliminary data.</text>
</comment>